<dbReference type="InterPro" id="IPR045339">
    <property type="entry name" value="DUF6534"/>
</dbReference>
<sequence>MNPNLLGGIEVGTLVAVILLGMVTVQIYVYYINFPHDSRSIKALIAVVWLTETAHVVGICYGLYRITITRYGHLDLPIPLEMCTAAILGNAVHPLVQAIFTARIYQFGQTRGNRLVTAVCWALSGFVLGATVLLSIKVFTADSIDQFEDQWSWLILGLFGGTAAADLLIAASMLFYNLKNRASLKPESANKIDTFIAWTAQTGVFTAIAAITVVVFFATMKQTRTFLCRPHIWLALLIVTTGLYSNSLLSLLNGRLHLGYQTDAPFMMSLSTFHHSNPSRGHQVQFTVSPSVQAIPVNNGTRSFRPPFG</sequence>
<feature type="transmembrane region" description="Helical" evidence="1">
    <location>
        <begin position="151"/>
        <end position="175"/>
    </location>
</feature>
<comment type="caution">
    <text evidence="3">The sequence shown here is derived from an EMBL/GenBank/DDBJ whole genome shotgun (WGS) entry which is preliminary data.</text>
</comment>
<keyword evidence="1" id="KW-1133">Transmembrane helix</keyword>
<keyword evidence="1" id="KW-0812">Transmembrane</keyword>
<dbReference type="PANTHER" id="PTHR40465">
    <property type="entry name" value="CHROMOSOME 1, WHOLE GENOME SHOTGUN SEQUENCE"/>
    <property type="match status" value="1"/>
</dbReference>
<protein>
    <recommendedName>
        <fullName evidence="2">DUF6534 domain-containing protein</fullName>
    </recommendedName>
</protein>
<gene>
    <name evidence="3" type="ORF">B0H17DRAFT_1207116</name>
</gene>
<feature type="domain" description="DUF6534" evidence="2">
    <location>
        <begin position="162"/>
        <end position="256"/>
    </location>
</feature>
<name>A0AAD7D3M5_MYCRO</name>
<evidence type="ECO:0000256" key="1">
    <source>
        <dbReference type="SAM" id="Phobius"/>
    </source>
</evidence>
<dbReference type="EMBL" id="JARKIE010000139">
    <property type="protein sequence ID" value="KAJ7677361.1"/>
    <property type="molecule type" value="Genomic_DNA"/>
</dbReference>
<feature type="transmembrane region" description="Helical" evidence="1">
    <location>
        <begin position="195"/>
        <end position="220"/>
    </location>
</feature>
<feature type="transmembrane region" description="Helical" evidence="1">
    <location>
        <begin position="12"/>
        <end position="31"/>
    </location>
</feature>
<evidence type="ECO:0000313" key="3">
    <source>
        <dbReference type="EMBL" id="KAJ7677361.1"/>
    </source>
</evidence>
<dbReference type="PANTHER" id="PTHR40465:SF1">
    <property type="entry name" value="DUF6534 DOMAIN-CONTAINING PROTEIN"/>
    <property type="match status" value="1"/>
</dbReference>
<dbReference type="Pfam" id="PF20152">
    <property type="entry name" value="DUF6534"/>
    <property type="match status" value="1"/>
</dbReference>
<feature type="transmembrane region" description="Helical" evidence="1">
    <location>
        <begin position="115"/>
        <end position="139"/>
    </location>
</feature>
<dbReference type="AlphaFoldDB" id="A0AAD7D3M5"/>
<keyword evidence="4" id="KW-1185">Reference proteome</keyword>
<dbReference type="Proteomes" id="UP001221757">
    <property type="component" value="Unassembled WGS sequence"/>
</dbReference>
<evidence type="ECO:0000313" key="4">
    <source>
        <dbReference type="Proteomes" id="UP001221757"/>
    </source>
</evidence>
<proteinExistence type="predicted"/>
<reference evidence="3" key="1">
    <citation type="submission" date="2023-03" db="EMBL/GenBank/DDBJ databases">
        <title>Massive genome expansion in bonnet fungi (Mycena s.s.) driven by repeated elements and novel gene families across ecological guilds.</title>
        <authorList>
            <consortium name="Lawrence Berkeley National Laboratory"/>
            <person name="Harder C.B."/>
            <person name="Miyauchi S."/>
            <person name="Viragh M."/>
            <person name="Kuo A."/>
            <person name="Thoen E."/>
            <person name="Andreopoulos B."/>
            <person name="Lu D."/>
            <person name="Skrede I."/>
            <person name="Drula E."/>
            <person name="Henrissat B."/>
            <person name="Morin E."/>
            <person name="Kohler A."/>
            <person name="Barry K."/>
            <person name="LaButti K."/>
            <person name="Morin E."/>
            <person name="Salamov A."/>
            <person name="Lipzen A."/>
            <person name="Mereny Z."/>
            <person name="Hegedus B."/>
            <person name="Baldrian P."/>
            <person name="Stursova M."/>
            <person name="Weitz H."/>
            <person name="Taylor A."/>
            <person name="Grigoriev I.V."/>
            <person name="Nagy L.G."/>
            <person name="Martin F."/>
            <person name="Kauserud H."/>
        </authorList>
    </citation>
    <scope>NUCLEOTIDE SEQUENCE</scope>
    <source>
        <strain evidence="3">CBHHK067</strain>
    </source>
</reference>
<feature type="transmembrane region" description="Helical" evidence="1">
    <location>
        <begin position="232"/>
        <end position="252"/>
    </location>
</feature>
<feature type="transmembrane region" description="Helical" evidence="1">
    <location>
        <begin position="43"/>
        <end position="64"/>
    </location>
</feature>
<accession>A0AAD7D3M5</accession>
<organism evidence="3 4">
    <name type="scientific">Mycena rosella</name>
    <name type="common">Pink bonnet</name>
    <name type="synonym">Agaricus rosellus</name>
    <dbReference type="NCBI Taxonomy" id="1033263"/>
    <lineage>
        <taxon>Eukaryota</taxon>
        <taxon>Fungi</taxon>
        <taxon>Dikarya</taxon>
        <taxon>Basidiomycota</taxon>
        <taxon>Agaricomycotina</taxon>
        <taxon>Agaricomycetes</taxon>
        <taxon>Agaricomycetidae</taxon>
        <taxon>Agaricales</taxon>
        <taxon>Marasmiineae</taxon>
        <taxon>Mycenaceae</taxon>
        <taxon>Mycena</taxon>
    </lineage>
</organism>
<evidence type="ECO:0000259" key="2">
    <source>
        <dbReference type="Pfam" id="PF20152"/>
    </source>
</evidence>
<keyword evidence="1" id="KW-0472">Membrane</keyword>
<feature type="transmembrane region" description="Helical" evidence="1">
    <location>
        <begin position="84"/>
        <end position="103"/>
    </location>
</feature>